<sequence>MKKRFYYSGPGMAILSFIYLALGILVVPHESISWYLGVGNNQLIVVGFLLSITSLCLGSVAPNLFILIEARFGESTIQNYDGLLRNKPTASRLGMSWRVALILMLALPIALSVAYKTFTGGESHMEIDSFDYISNKTYYGMFQPPGILSFNGVSGFFNATTDFREATKLSSNGSEPPFPTLPSTYDYNILLLNETSAAALDTIQAFYVIATQERLAIGELWTIAATVTGTVATFNKMMDSDRQTFESDLVSHCLNRNAWDFDTKDMFNGWSLTLTNRKSDSDQSIQYIGLEPTNPECIQSRWMQPCMATSVAAMLWSRNAVMKGSGAFNSEEFNVSSMPWESKNETKVPYEDVRVKFRVPQAEQIIFYNRPTLRKSPGLYLVLAIQPFLIVIILGLSSMRHSEPLSKGSGLVSTFSGIDSQSLSSLAGASFLGELSRLVKLTTSPVQNGGTNMIQCRARTSSEGRKRNEKLSRNVSACEKKSEGQVSGVSKEDAIKKAIDAGLGLIAKKTDCLRRNSIHAKPQDEFTKAGIRKDSVV</sequence>
<dbReference type="RefSeq" id="XP_060382347.1">
    <property type="nucleotide sequence ID" value="XM_060522845.1"/>
</dbReference>
<evidence type="ECO:0000313" key="2">
    <source>
        <dbReference type="EMBL" id="KAK1499625.1"/>
    </source>
</evidence>
<reference evidence="2 3" key="1">
    <citation type="submission" date="2016-10" db="EMBL/GenBank/DDBJ databases">
        <title>The genome sequence of Colletotrichum fioriniae PJ7.</title>
        <authorList>
            <person name="Baroncelli R."/>
        </authorList>
    </citation>
    <scope>NUCLEOTIDE SEQUENCE [LARGE SCALE GENOMIC DNA]</scope>
    <source>
        <strain evidence="2 3">Tom-12</strain>
    </source>
</reference>
<keyword evidence="1" id="KW-0812">Transmembrane</keyword>
<comment type="caution">
    <text evidence="2">The sequence shown here is derived from an EMBL/GenBank/DDBJ whole genome shotgun (WGS) entry which is preliminary data.</text>
</comment>
<feature type="transmembrane region" description="Helical" evidence="1">
    <location>
        <begin position="43"/>
        <end position="68"/>
    </location>
</feature>
<feature type="transmembrane region" description="Helical" evidence="1">
    <location>
        <begin position="95"/>
        <end position="115"/>
    </location>
</feature>
<organism evidence="2 3">
    <name type="scientific">Colletotrichum tamarilloi</name>
    <dbReference type="NCBI Taxonomy" id="1209934"/>
    <lineage>
        <taxon>Eukaryota</taxon>
        <taxon>Fungi</taxon>
        <taxon>Dikarya</taxon>
        <taxon>Ascomycota</taxon>
        <taxon>Pezizomycotina</taxon>
        <taxon>Sordariomycetes</taxon>
        <taxon>Hypocreomycetidae</taxon>
        <taxon>Glomerellales</taxon>
        <taxon>Glomerellaceae</taxon>
        <taxon>Colletotrichum</taxon>
        <taxon>Colletotrichum acutatum species complex</taxon>
    </lineage>
</organism>
<feature type="transmembrane region" description="Helical" evidence="1">
    <location>
        <begin position="378"/>
        <end position="397"/>
    </location>
</feature>
<dbReference type="EMBL" id="MLFU01000020">
    <property type="protein sequence ID" value="KAK1499625.1"/>
    <property type="molecule type" value="Genomic_DNA"/>
</dbReference>
<evidence type="ECO:0000313" key="3">
    <source>
        <dbReference type="Proteomes" id="UP001227543"/>
    </source>
</evidence>
<keyword evidence="3" id="KW-1185">Reference proteome</keyword>
<dbReference type="GeneID" id="85407083"/>
<evidence type="ECO:0000256" key="1">
    <source>
        <dbReference type="SAM" id="Phobius"/>
    </source>
</evidence>
<proteinExistence type="predicted"/>
<keyword evidence="1" id="KW-0472">Membrane</keyword>
<gene>
    <name evidence="2" type="ORF">CTAM01_06819</name>
</gene>
<accession>A0ABQ9RA79</accession>
<protein>
    <submittedName>
        <fullName evidence="2">Uncharacterized protein</fullName>
    </submittedName>
</protein>
<feature type="transmembrane region" description="Helical" evidence="1">
    <location>
        <begin position="12"/>
        <end position="37"/>
    </location>
</feature>
<name>A0ABQ9RA79_9PEZI</name>
<keyword evidence="1" id="KW-1133">Transmembrane helix</keyword>
<dbReference type="Proteomes" id="UP001227543">
    <property type="component" value="Unassembled WGS sequence"/>
</dbReference>